<dbReference type="AlphaFoldDB" id="A0A1J9QS67"/>
<protein>
    <submittedName>
        <fullName evidence="2">Sodium potassium calcium exchanger 1 isoform x1</fullName>
    </submittedName>
</protein>
<dbReference type="Proteomes" id="UP000183809">
    <property type="component" value="Unassembled WGS sequence"/>
</dbReference>
<evidence type="ECO:0000256" key="1">
    <source>
        <dbReference type="SAM" id="MobiDB-lite"/>
    </source>
</evidence>
<feature type="compositionally biased region" description="Basic and acidic residues" evidence="1">
    <location>
        <begin position="233"/>
        <end position="243"/>
    </location>
</feature>
<feature type="compositionally biased region" description="Acidic residues" evidence="1">
    <location>
        <begin position="311"/>
        <end position="321"/>
    </location>
</feature>
<evidence type="ECO:0000313" key="2">
    <source>
        <dbReference type="EMBL" id="OJD31265.1"/>
    </source>
</evidence>
<dbReference type="OrthoDB" id="3944949at2759"/>
<feature type="region of interest" description="Disordered" evidence="1">
    <location>
        <begin position="308"/>
        <end position="339"/>
    </location>
</feature>
<feature type="region of interest" description="Disordered" evidence="1">
    <location>
        <begin position="1"/>
        <end position="89"/>
    </location>
</feature>
<accession>A0A1J9QS67</accession>
<organism evidence="2 3">
    <name type="scientific">Diplodia corticola</name>
    <dbReference type="NCBI Taxonomy" id="236234"/>
    <lineage>
        <taxon>Eukaryota</taxon>
        <taxon>Fungi</taxon>
        <taxon>Dikarya</taxon>
        <taxon>Ascomycota</taxon>
        <taxon>Pezizomycotina</taxon>
        <taxon>Dothideomycetes</taxon>
        <taxon>Dothideomycetes incertae sedis</taxon>
        <taxon>Botryosphaeriales</taxon>
        <taxon>Botryosphaeriaceae</taxon>
        <taxon>Diplodia</taxon>
    </lineage>
</organism>
<sequence length="615" mass="67264">MSAALGFSSGDLPLIPARPAGGESEGSIELGTEDSDTDSSISVEGSNFEEETSSLQGGSDGGVPITENEHTADEDNVEDDHVGSEHDEPDYGYILDGDRGYIHPDGREEVWYRQPVLSNPEAPGWTTINSGPRGPPASYAEYRVFEDEPEKPVPVTGSEVQLAAASTRAEIEEIISAEEICSCGSSNPLLRTNDELPFFDHDNGCWTDPAAKNPQRTAQPFVPYATRLNMDKKRKQEAMHDTDDSPTPGATWPESESPSAMAVSAETSVPRCDLHFPITGVLDDDWKFMRGSRFIKQRLRLPIALDKPENSTDEYDNDSDSDSAAATEHEPTNVHSTPLHTSASIPVEADNHPAEDANDWETDDGEDRINTYIQYVDQAYQLRLIEDDAPARCRRMNMHAPPASWADRNAITKLNRWIHSFRDRSSKRNAATTLPSTTTPPPTSQPTASASSSTSTSTTPPPANQTRATKSTAKPRKTRLAWTPAELDAVCGAMVEQLRDTGSYSKPRLLAVLRERWPERRRTLAALTQTVQRYGLGREARGVVFGGGDADVGGDGGKWKGKGKGKERVVEVEDDEEEGEEDGGEVADSEGEEDEEEEEEDDDDDDDDAEDGVRV</sequence>
<evidence type="ECO:0000313" key="3">
    <source>
        <dbReference type="Proteomes" id="UP000183809"/>
    </source>
</evidence>
<dbReference type="RefSeq" id="XP_020127525.1">
    <property type="nucleotide sequence ID" value="XM_020276657.1"/>
</dbReference>
<reference evidence="2 3" key="1">
    <citation type="submission" date="2016-10" db="EMBL/GenBank/DDBJ databases">
        <title>Proteomics and genomics reveal pathogen-plant mechanisms compatible with a hemibiotrophic lifestyle of Diplodia corticola.</title>
        <authorList>
            <person name="Fernandes I."/>
            <person name="De Jonge R."/>
            <person name="Van De Peer Y."/>
            <person name="Devreese B."/>
            <person name="Alves A."/>
            <person name="Esteves A.C."/>
        </authorList>
    </citation>
    <scope>NUCLEOTIDE SEQUENCE [LARGE SCALE GENOMIC DNA]</scope>
    <source>
        <strain evidence="2 3">CBS 112549</strain>
    </source>
</reference>
<keyword evidence="3" id="KW-1185">Reference proteome</keyword>
<comment type="caution">
    <text evidence="2">The sequence shown here is derived from an EMBL/GenBank/DDBJ whole genome shotgun (WGS) entry which is preliminary data.</text>
</comment>
<proteinExistence type="predicted"/>
<dbReference type="EMBL" id="MNUE01000050">
    <property type="protein sequence ID" value="OJD31265.1"/>
    <property type="molecule type" value="Genomic_DNA"/>
</dbReference>
<feature type="compositionally biased region" description="Low complexity" evidence="1">
    <location>
        <begin position="445"/>
        <end position="458"/>
    </location>
</feature>
<feature type="compositionally biased region" description="Basic and acidic residues" evidence="1">
    <location>
        <begin position="67"/>
        <end position="86"/>
    </location>
</feature>
<dbReference type="GeneID" id="31016918"/>
<feature type="region of interest" description="Disordered" evidence="1">
    <location>
        <begin position="425"/>
        <end position="480"/>
    </location>
</feature>
<name>A0A1J9QS67_9PEZI</name>
<gene>
    <name evidence="2" type="ORF">BKCO1_5000062</name>
</gene>
<feature type="region of interest" description="Disordered" evidence="1">
    <location>
        <begin position="233"/>
        <end position="262"/>
    </location>
</feature>
<feature type="region of interest" description="Disordered" evidence="1">
    <location>
        <begin position="548"/>
        <end position="615"/>
    </location>
</feature>
<feature type="compositionally biased region" description="Acidic residues" evidence="1">
    <location>
        <begin position="572"/>
        <end position="615"/>
    </location>
</feature>